<feature type="transmembrane region" description="Helical" evidence="1">
    <location>
        <begin position="107"/>
        <end position="128"/>
    </location>
</feature>
<dbReference type="EMBL" id="JAGSOH010000157">
    <property type="protein sequence ID" value="MBR7830796.1"/>
    <property type="molecule type" value="Genomic_DNA"/>
</dbReference>
<feature type="transmembrane region" description="Helical" evidence="1">
    <location>
        <begin position="190"/>
        <end position="210"/>
    </location>
</feature>
<organism evidence="2 3">
    <name type="scientific">Actinospica acidithermotolerans</name>
    <dbReference type="NCBI Taxonomy" id="2828514"/>
    <lineage>
        <taxon>Bacteria</taxon>
        <taxon>Bacillati</taxon>
        <taxon>Actinomycetota</taxon>
        <taxon>Actinomycetes</taxon>
        <taxon>Catenulisporales</taxon>
        <taxon>Actinospicaceae</taxon>
        <taxon>Actinospica</taxon>
    </lineage>
</organism>
<evidence type="ECO:0000313" key="3">
    <source>
        <dbReference type="Proteomes" id="UP000676325"/>
    </source>
</evidence>
<evidence type="ECO:0000256" key="1">
    <source>
        <dbReference type="SAM" id="Phobius"/>
    </source>
</evidence>
<feature type="transmembrane region" description="Helical" evidence="1">
    <location>
        <begin position="217"/>
        <end position="248"/>
    </location>
</feature>
<keyword evidence="1" id="KW-1133">Transmembrane helix</keyword>
<keyword evidence="1" id="KW-0472">Membrane</keyword>
<accession>A0A941EGC4</accession>
<keyword evidence="1" id="KW-0812">Transmembrane</keyword>
<comment type="caution">
    <text evidence="2">The sequence shown here is derived from an EMBL/GenBank/DDBJ whole genome shotgun (WGS) entry which is preliminary data.</text>
</comment>
<proteinExistence type="predicted"/>
<dbReference type="RefSeq" id="WP_212521916.1">
    <property type="nucleotide sequence ID" value="NZ_JAGSOH010000157.1"/>
</dbReference>
<gene>
    <name evidence="2" type="ORF">KDK95_31120</name>
</gene>
<protein>
    <recommendedName>
        <fullName evidence="4">DUF4386 domain-containing protein</fullName>
    </recommendedName>
</protein>
<evidence type="ECO:0000313" key="2">
    <source>
        <dbReference type="EMBL" id="MBR7830796.1"/>
    </source>
</evidence>
<dbReference type="Proteomes" id="UP000676325">
    <property type="component" value="Unassembled WGS sequence"/>
</dbReference>
<feature type="transmembrane region" description="Helical" evidence="1">
    <location>
        <begin position="63"/>
        <end position="87"/>
    </location>
</feature>
<reference evidence="2" key="1">
    <citation type="submission" date="2021-04" db="EMBL/GenBank/DDBJ databases">
        <title>Genome based classification of Actinospica acidithermotolerans sp. nov., an actinobacterium isolated from an Indonesian hot spring.</title>
        <authorList>
            <person name="Kusuma A.B."/>
            <person name="Putra K.E."/>
            <person name="Nafisah S."/>
            <person name="Loh J."/>
            <person name="Nouioui I."/>
            <person name="Goodfellow M."/>
        </authorList>
    </citation>
    <scope>NUCLEOTIDE SEQUENCE</scope>
    <source>
        <strain evidence="2">MGRD01-02</strain>
    </source>
</reference>
<evidence type="ECO:0008006" key="4">
    <source>
        <dbReference type="Google" id="ProtNLM"/>
    </source>
</evidence>
<dbReference type="AlphaFoldDB" id="A0A941EGC4"/>
<feature type="transmembrane region" description="Helical" evidence="1">
    <location>
        <begin position="140"/>
        <end position="166"/>
    </location>
</feature>
<sequence>MRGSCRDVAAGTVAVRHSNPREPLTSAPARRWMMVTPQAARPKIYDPDAHPELAESRHGPRPWLVPLLGLIFVVLFGVGIGLTWSMPDSNASPLSIVLYYSAHQGQLRASALVTAGAVVAGLFFFTLLRDYLRRSERARPYATVALAGAIIFAAGGALSAGISLAMADVPDQLTAGAAQTLNLMNNDLTGGLLIGGLATMQLGFGVAFLLGKAFPAWLGWVTIAIGIVSLAGPLAFIGLLATGIWVLIVSAMIYPKLKNESPASPGAAQP</sequence>
<name>A0A941EGC4_9ACTN</name>
<keyword evidence="3" id="KW-1185">Reference proteome</keyword>